<protein>
    <submittedName>
        <fullName evidence="4">Uncharacterized protein, 4-oxalocrotonate tautomerase</fullName>
        <ecNumber evidence="4">5.3.2.-</ecNumber>
    </submittedName>
</protein>
<dbReference type="PATRIC" id="fig|1393735.3.peg.833"/>
<dbReference type="Gene3D" id="3.30.429.10">
    <property type="entry name" value="Macrophage Migration Inhibitory Factor"/>
    <property type="match status" value="1"/>
</dbReference>
<dbReference type="GO" id="GO:0016862">
    <property type="term" value="F:intramolecular oxidoreductase activity, interconverting keto- and enol-groups"/>
    <property type="evidence" value="ECO:0007669"/>
    <property type="project" value="InterPro"/>
</dbReference>
<dbReference type="PIRSF" id="PIRSF037799">
    <property type="entry name" value="Tautomer_YdcE_prd"/>
    <property type="match status" value="1"/>
</dbReference>
<evidence type="ECO:0000256" key="2">
    <source>
        <dbReference type="PIRSR" id="PIRSR037799-1"/>
    </source>
</evidence>
<feature type="active site" description="Proton acceptor; via imino nitrogen" evidence="2">
    <location>
        <position position="2"/>
    </location>
</feature>
<keyword evidence="1 4" id="KW-0413">Isomerase</keyword>
<comment type="caution">
    <text evidence="4">The sequence shown here is derived from an EMBL/GenBank/DDBJ whole genome shotgun (WGS) entry which is preliminary data.</text>
</comment>
<dbReference type="EC" id="5.3.2.-" evidence="4"/>
<gene>
    <name evidence="4" type="ORF">MEG1DRAFT_00813</name>
</gene>
<dbReference type="SUPFAM" id="SSF55331">
    <property type="entry name" value="Tautomerase/MIF"/>
    <property type="match status" value="1"/>
</dbReference>
<feature type="domain" description="4-oxalocrotonate tautomerase-like" evidence="3">
    <location>
        <begin position="2"/>
        <end position="52"/>
    </location>
</feature>
<dbReference type="EMBL" id="JGVH01000007">
    <property type="protein sequence ID" value="KER04524.1"/>
    <property type="molecule type" value="Genomic_DNA"/>
</dbReference>
<dbReference type="NCBIfam" id="NF002324">
    <property type="entry name" value="PRK01271.1"/>
    <property type="match status" value="1"/>
</dbReference>
<sequence>MPHISIKHFPAHLSQEDKDILSLELTKVVTKMFGCREEVISISLEPIEKEKWNEEVYFPEIKLKETLLIKLPNY</sequence>
<dbReference type="AlphaFoldDB" id="A0A081S0S1"/>
<evidence type="ECO:0000259" key="3">
    <source>
        <dbReference type="Pfam" id="PF01361"/>
    </source>
</evidence>
<dbReference type="InterPro" id="IPR004370">
    <property type="entry name" value="4-OT-like_dom"/>
</dbReference>
<dbReference type="InterPro" id="IPR014347">
    <property type="entry name" value="Tautomerase/MIF_sf"/>
</dbReference>
<accession>A0A081S0S1</accession>
<reference evidence="4 5" key="1">
    <citation type="submission" date="2014-03" db="EMBL/GenBank/DDBJ databases">
        <title>Draft Genome of Photorhabdus temperata Meg1.</title>
        <authorList>
            <person name="Hurst S.G.IV."/>
            <person name="Morris K."/>
            <person name="Thomas K."/>
            <person name="Tisa L.S."/>
        </authorList>
    </citation>
    <scope>NUCLEOTIDE SEQUENCE [LARGE SCALE GENOMIC DNA]</scope>
    <source>
        <strain evidence="4 5">Meg1</strain>
    </source>
</reference>
<dbReference type="Proteomes" id="UP000028002">
    <property type="component" value="Unassembled WGS sequence"/>
</dbReference>
<name>A0A081S0S1_PHOTE</name>
<evidence type="ECO:0000313" key="4">
    <source>
        <dbReference type="EMBL" id="KER04524.1"/>
    </source>
</evidence>
<proteinExistence type="predicted"/>
<dbReference type="Pfam" id="PF01361">
    <property type="entry name" value="Tautomerase"/>
    <property type="match status" value="1"/>
</dbReference>
<dbReference type="GO" id="GO:0005737">
    <property type="term" value="C:cytoplasm"/>
    <property type="evidence" value="ECO:0007669"/>
    <property type="project" value="InterPro"/>
</dbReference>
<organism evidence="4 5">
    <name type="scientific">Photorhabdus temperata subsp. temperata Meg1</name>
    <dbReference type="NCBI Taxonomy" id="1393735"/>
    <lineage>
        <taxon>Bacteria</taxon>
        <taxon>Pseudomonadati</taxon>
        <taxon>Pseudomonadota</taxon>
        <taxon>Gammaproteobacteria</taxon>
        <taxon>Enterobacterales</taxon>
        <taxon>Morganellaceae</taxon>
        <taxon>Photorhabdus</taxon>
    </lineage>
</organism>
<evidence type="ECO:0000313" key="5">
    <source>
        <dbReference type="Proteomes" id="UP000028002"/>
    </source>
</evidence>
<evidence type="ECO:0000256" key="1">
    <source>
        <dbReference type="ARBA" id="ARBA00023235"/>
    </source>
</evidence>
<dbReference type="InterPro" id="IPR017284">
    <property type="entry name" value="Tautomerase_PptA"/>
</dbReference>
<dbReference type="RefSeq" id="WP_036837374.1">
    <property type="nucleotide sequence ID" value="NZ_CAWLUD010000007.1"/>
</dbReference>